<feature type="compositionally biased region" description="Low complexity" evidence="4">
    <location>
        <begin position="380"/>
        <end position="404"/>
    </location>
</feature>
<comment type="caution">
    <text evidence="7">The sequence shown here is derived from an EMBL/GenBank/DDBJ whole genome shotgun (WGS) entry which is preliminary data.</text>
</comment>
<evidence type="ECO:0000259" key="6">
    <source>
        <dbReference type="Pfam" id="PF00496"/>
    </source>
</evidence>
<evidence type="ECO:0000313" key="8">
    <source>
        <dbReference type="Proteomes" id="UP000050517"/>
    </source>
</evidence>
<evidence type="ECO:0000313" key="7">
    <source>
        <dbReference type="EMBL" id="KQB84999.1"/>
    </source>
</evidence>
<dbReference type="Pfam" id="PF00496">
    <property type="entry name" value="SBP_bac_5"/>
    <property type="match status" value="1"/>
</dbReference>
<name>A0A0Q0YF04_9CORY</name>
<feature type="chain" id="PRO_5006187083" evidence="5">
    <location>
        <begin position="29"/>
        <end position="462"/>
    </location>
</feature>
<evidence type="ECO:0000256" key="1">
    <source>
        <dbReference type="ARBA" id="ARBA00005695"/>
    </source>
</evidence>
<evidence type="ECO:0000256" key="2">
    <source>
        <dbReference type="ARBA" id="ARBA00022448"/>
    </source>
</evidence>
<gene>
    <name evidence="7" type="primary">gsiB</name>
    <name evidence="7" type="ORF">Cocul_00132</name>
</gene>
<feature type="signal peptide" evidence="5">
    <location>
        <begin position="1"/>
        <end position="28"/>
    </location>
</feature>
<dbReference type="GO" id="GO:0015833">
    <property type="term" value="P:peptide transport"/>
    <property type="evidence" value="ECO:0007669"/>
    <property type="project" value="TreeGrafter"/>
</dbReference>
<dbReference type="Gene3D" id="3.40.190.10">
    <property type="entry name" value="Periplasmic binding protein-like II"/>
    <property type="match status" value="1"/>
</dbReference>
<feature type="domain" description="Solute-binding protein family 5" evidence="6">
    <location>
        <begin position="73"/>
        <end position="323"/>
    </location>
</feature>
<dbReference type="PROSITE" id="PS51257">
    <property type="entry name" value="PROKAR_LIPOPROTEIN"/>
    <property type="match status" value="1"/>
</dbReference>
<feature type="region of interest" description="Disordered" evidence="4">
    <location>
        <begin position="350"/>
        <end position="462"/>
    </location>
</feature>
<dbReference type="Gene3D" id="3.10.105.10">
    <property type="entry name" value="Dipeptide-binding Protein, Domain 3"/>
    <property type="match status" value="1"/>
</dbReference>
<dbReference type="PANTHER" id="PTHR30290">
    <property type="entry name" value="PERIPLASMIC BINDING COMPONENT OF ABC TRANSPORTER"/>
    <property type="match status" value="1"/>
</dbReference>
<evidence type="ECO:0000256" key="5">
    <source>
        <dbReference type="SAM" id="SignalP"/>
    </source>
</evidence>
<proteinExistence type="inferred from homology"/>
<dbReference type="SUPFAM" id="SSF53850">
    <property type="entry name" value="Periplasmic binding protein-like II"/>
    <property type="match status" value="1"/>
</dbReference>
<evidence type="ECO:0000256" key="4">
    <source>
        <dbReference type="SAM" id="MobiDB-lite"/>
    </source>
</evidence>
<dbReference type="InterPro" id="IPR039424">
    <property type="entry name" value="SBP_5"/>
</dbReference>
<dbReference type="Proteomes" id="UP000050517">
    <property type="component" value="Unassembled WGS sequence"/>
</dbReference>
<accession>A0A0Q0YF04</accession>
<dbReference type="PANTHER" id="PTHR30290:SF9">
    <property type="entry name" value="OLIGOPEPTIDE-BINDING PROTEIN APPA"/>
    <property type="match status" value="1"/>
</dbReference>
<dbReference type="EMBL" id="LKST01000001">
    <property type="protein sequence ID" value="KQB84999.1"/>
    <property type="molecule type" value="Genomic_DNA"/>
</dbReference>
<sequence>MKKPLRAVGALVATLALLLASACAPARSATGLTYVESGMFNSLYPPLAGYYPNGGVLNNIADRLLWQDPQILELHPWVAAELPESNEQATEFTFRLRPGITYSDGSALDAHNVAKNYTLYAQGDPARKLTPSEQLSGFLSAEAVDDLTVRFHFNSPAPDFPQATSTMNQALLSNATLDLDSTGFGPGNATAISGSGPFSVEEEKLGTDLVLRAREDYAWAPPARADHQGPAQIERVHITLAAEDSVRTGALTSGQAEIIRQVAAPDEQHLRSRGLEVYSAPTNGVNNAFYFHFRHPLLSDRRVRQALIHGIDRALIIRTLFFRFLPAGHLAAGLLRPGLPGSVRALRLRSRALPETAGRGGLGTRPRGDSGQRRPAPLPDLQRGGAAAALQAVGDQGAGDAARTGRGGEPAPRRSGRAAGRHEGSERGAGAAFDGGSGQPGRAAQLGGRGGAQLPAQHDWRY</sequence>
<evidence type="ECO:0000256" key="3">
    <source>
        <dbReference type="ARBA" id="ARBA00022729"/>
    </source>
</evidence>
<organism evidence="7 8">
    <name type="scientific">Corynebacterium oculi</name>
    <dbReference type="NCBI Taxonomy" id="1544416"/>
    <lineage>
        <taxon>Bacteria</taxon>
        <taxon>Bacillati</taxon>
        <taxon>Actinomycetota</taxon>
        <taxon>Actinomycetes</taxon>
        <taxon>Mycobacteriales</taxon>
        <taxon>Corynebacteriaceae</taxon>
        <taxon>Corynebacterium</taxon>
    </lineage>
</organism>
<dbReference type="InterPro" id="IPR000914">
    <property type="entry name" value="SBP_5_dom"/>
</dbReference>
<keyword evidence="3 5" id="KW-0732">Signal</keyword>
<protein>
    <submittedName>
        <fullName evidence="7">Glutathione-binding protein GsiB</fullName>
    </submittedName>
</protein>
<dbReference type="GO" id="GO:1904680">
    <property type="term" value="F:peptide transmembrane transporter activity"/>
    <property type="evidence" value="ECO:0007669"/>
    <property type="project" value="TreeGrafter"/>
</dbReference>
<dbReference type="PATRIC" id="fig|1544416.3.peg.133"/>
<keyword evidence="2" id="KW-0813">Transport</keyword>
<reference evidence="7 8" key="1">
    <citation type="submission" date="2015-10" db="EMBL/GenBank/DDBJ databases">
        <title>Corynebacteirum lowii and Corynebacterium oculi species nova, derived from human clinical disease and and emended description of Corynebacterium mastiditis.</title>
        <authorList>
            <person name="Bernard K."/>
            <person name="Pacheco A.L."/>
            <person name="Mcdougall C."/>
            <person name="Burtx T."/>
            <person name="Weibe D."/>
            <person name="Tyler S."/>
            <person name="Olson A.B."/>
            <person name="Cnockaert M."/>
            <person name="Eguchi H."/>
            <person name="Kuwahara T."/>
            <person name="Nakayama-Imaohji H."/>
            <person name="Boudewijins M."/>
            <person name="Van Hoecke F."/>
            <person name="Bernier A.-M."/>
            <person name="Vandamme P."/>
        </authorList>
    </citation>
    <scope>NUCLEOTIDE SEQUENCE [LARGE SCALE GENOMIC DNA]</scope>
    <source>
        <strain evidence="7 8">NML 130210</strain>
    </source>
</reference>
<comment type="similarity">
    <text evidence="1">Belongs to the bacterial solute-binding protein 5 family.</text>
</comment>
<feature type="compositionally biased region" description="Low complexity" evidence="4">
    <location>
        <begin position="440"/>
        <end position="462"/>
    </location>
</feature>
<dbReference type="STRING" id="1544416.Cocul_00132"/>
<keyword evidence="8" id="KW-1185">Reference proteome</keyword>
<dbReference type="AlphaFoldDB" id="A0A0Q0YF04"/>